<keyword evidence="5 10" id="KW-0732">Signal</keyword>
<proteinExistence type="inferred from homology"/>
<dbReference type="PANTHER" id="PTHR40088">
    <property type="entry name" value="PECTATE LYASE (EUROFUNG)"/>
    <property type="match status" value="1"/>
</dbReference>
<dbReference type="InterPro" id="IPR012334">
    <property type="entry name" value="Pectin_lyas_fold"/>
</dbReference>
<comment type="cofactor">
    <cofactor evidence="1">
        <name>Ca(2+)</name>
        <dbReference type="ChEBI" id="CHEBI:29108"/>
    </cofactor>
</comment>
<feature type="signal peptide" evidence="10">
    <location>
        <begin position="1"/>
        <end position="29"/>
    </location>
</feature>
<evidence type="ECO:0000313" key="14">
    <source>
        <dbReference type="EMBL" id="SDM99792.1"/>
    </source>
</evidence>
<dbReference type="Pfam" id="PF25849">
    <property type="entry name" value="PelX_N"/>
    <property type="match status" value="2"/>
</dbReference>
<dbReference type="RefSeq" id="WP_074521710.1">
    <property type="nucleotide sequence ID" value="NZ_FNHZ01000004.1"/>
</dbReference>
<dbReference type="GO" id="GO:0016837">
    <property type="term" value="F:carbon-oxygen lyase activity, acting on polysaccharides"/>
    <property type="evidence" value="ECO:0007669"/>
    <property type="project" value="TreeGrafter"/>
</dbReference>
<keyword evidence="4" id="KW-0479">Metal-binding</keyword>
<evidence type="ECO:0000259" key="12">
    <source>
        <dbReference type="Pfam" id="PF25849"/>
    </source>
</evidence>
<keyword evidence="15" id="KW-1185">Reference proteome</keyword>
<evidence type="ECO:0000256" key="5">
    <source>
        <dbReference type="ARBA" id="ARBA00022729"/>
    </source>
</evidence>
<dbReference type="GO" id="GO:0046872">
    <property type="term" value="F:metal ion binding"/>
    <property type="evidence" value="ECO:0007669"/>
    <property type="project" value="UniProtKB-KW"/>
</dbReference>
<gene>
    <name evidence="14" type="ORF">SAMN05216544_1627</name>
</gene>
<dbReference type="AlphaFoldDB" id="A0A1G9XSJ2"/>
<dbReference type="EMBL" id="FNHZ01000004">
    <property type="protein sequence ID" value="SDM99792.1"/>
    <property type="molecule type" value="Genomic_DNA"/>
</dbReference>
<dbReference type="Proteomes" id="UP000187651">
    <property type="component" value="Unassembled WGS sequence"/>
</dbReference>
<evidence type="ECO:0000313" key="15">
    <source>
        <dbReference type="Proteomes" id="UP000187651"/>
    </source>
</evidence>
<evidence type="ECO:0000256" key="2">
    <source>
        <dbReference type="ARBA" id="ARBA00004613"/>
    </source>
</evidence>
<dbReference type="Pfam" id="PF25850">
    <property type="entry name" value="PelX_Ig"/>
    <property type="match status" value="1"/>
</dbReference>
<evidence type="ECO:0000259" key="13">
    <source>
        <dbReference type="Pfam" id="PF25850"/>
    </source>
</evidence>
<evidence type="ECO:0000256" key="4">
    <source>
        <dbReference type="ARBA" id="ARBA00022723"/>
    </source>
</evidence>
<dbReference type="SUPFAM" id="SSF51126">
    <property type="entry name" value="Pectin lyase-like"/>
    <property type="match status" value="1"/>
</dbReference>
<evidence type="ECO:0008006" key="16">
    <source>
        <dbReference type="Google" id="ProtNLM"/>
    </source>
</evidence>
<feature type="domain" description="Pel9A-like right handed beta-helix region" evidence="11">
    <location>
        <begin position="494"/>
        <end position="721"/>
    </location>
</feature>
<accession>A0A1G9XSJ2</accession>
<dbReference type="InterPro" id="IPR006626">
    <property type="entry name" value="PbH1"/>
</dbReference>
<feature type="transmembrane region" description="Helical" evidence="9">
    <location>
        <begin position="998"/>
        <end position="1017"/>
    </location>
</feature>
<feature type="chain" id="PRO_5038684219" description="Pectate disaccharide-lyase" evidence="10">
    <location>
        <begin position="30"/>
        <end position="1026"/>
    </location>
</feature>
<evidence type="ECO:0000256" key="9">
    <source>
        <dbReference type="SAM" id="Phobius"/>
    </source>
</evidence>
<reference evidence="15" key="1">
    <citation type="submission" date="2016-10" db="EMBL/GenBank/DDBJ databases">
        <authorList>
            <person name="Varghese N."/>
            <person name="Submissions S."/>
        </authorList>
    </citation>
    <scope>NUCLEOTIDE SEQUENCE [LARGE SCALE GENOMIC DNA]</scope>
    <source>
        <strain evidence="15">M83</strain>
    </source>
</reference>
<sequence>MKKLKIRRIVSAAMAVLMTVALMPTGMTATRVNAETPSAVSSNQGEWNFITYGNGVKTDDPKKNYTGYEGNLNDGDWVRLTAGGLTDGVMVGSDKHNWGKLVPASFDGLSFYYTSVPTDKNFELRAKVKVDQWYLTNGQEGFGLMASDKCGGSGWNNSYMALASQTIYRPGKDGEPTKDESYNPIKQRLGIEVREKSGLTKDNIEAVEDGDRELISKVFSSTEYPLEQRYPNESNLIGNFTNEAGKLDNNVNITEMYLTIGKNNTGYYVSYEPLDGTGYTTTKQYYEPDILSQLDSDNVYVGFFVSRFAQVTYSDVTLDIHDPAQDPEAIPHPIEELPVNASISSEATTNSSDYNFTFDSNADGVANVYENGELISTVDVKANETTKVSTKLNVGENIFNVKFKPTDGFKPSKYSVLNNYEERTYTKKVTYQAYTGSVIYVSPEGSGNGTKENPANLQTAIRFAQPGQKIVCKEGTYTYSSTLTIPRGTDGTKDAMIYLIADPEAKTRPVFSGERAKGHAMEVAGNYWFIQGIDVANSADTKDGIHVGGSFNIIDDVEVYNNGNTGLQISRLSANDDRDMWPQHNLILNTTSHDNADSGYEDADGFGAKLTCGEGNVFDGCISYCNADDGFDFFAKVQTGSIGSVTIQNCVSYGNGYLSNGKRAGNGNGFKMGGDSVAAGHVLKNSFVFDNKSKGIDCNSCPDIKIFDSTTFNNAVNNVALYTNYANETDFSADGILSYKTAACGSMDKGENFKFKGAQSKDPSAVFKSTDYFWKTAQGDAIDSSKVVTDDWFKSVDTGYNYKTHTYETLPVTRDADGRINMHGLLELTDKAPLNVGARFNADVLTPNPVISIDGDETTGFAPENAEIAERIAYETLDGENETVLKGNSFTARSAASLDKFVAVYVDDTLVDSADYTLEEGSTIVTLSAEFIEGLEDGAHLEKIVSTDGDAYIDFIVTSKAGEVAADEENVVASETAANETVSKKDEAKTKVDTLDSAMPVVFVALLLMSAAVVVYTKKKSIVSEK</sequence>
<evidence type="ECO:0000256" key="1">
    <source>
        <dbReference type="ARBA" id="ARBA00001913"/>
    </source>
</evidence>
<keyword evidence="7" id="KW-0456">Lyase</keyword>
<dbReference type="SMART" id="SM00710">
    <property type="entry name" value="PbH1"/>
    <property type="match status" value="6"/>
</dbReference>
<dbReference type="InterPro" id="IPR053868">
    <property type="entry name" value="Pel9A-like_beta_helix"/>
</dbReference>
<organism evidence="14 15">
    <name type="scientific">Lachnospira pectinoschiza</name>
    <dbReference type="NCBI Taxonomy" id="28052"/>
    <lineage>
        <taxon>Bacteria</taxon>
        <taxon>Bacillati</taxon>
        <taxon>Bacillota</taxon>
        <taxon>Clostridia</taxon>
        <taxon>Lachnospirales</taxon>
        <taxon>Lachnospiraceae</taxon>
        <taxon>Lachnospira</taxon>
    </lineage>
</organism>
<dbReference type="Gene3D" id="2.160.20.10">
    <property type="entry name" value="Single-stranded right-handed beta-helix, Pectin lyase-like"/>
    <property type="match status" value="1"/>
</dbReference>
<dbReference type="Pfam" id="PF22842">
    <property type="entry name" value="Pel9A-like_beta_helix"/>
    <property type="match status" value="1"/>
</dbReference>
<evidence type="ECO:0000256" key="6">
    <source>
        <dbReference type="ARBA" id="ARBA00022837"/>
    </source>
</evidence>
<keyword evidence="9" id="KW-0472">Membrane</keyword>
<dbReference type="PANTHER" id="PTHR40088:SF1">
    <property type="entry name" value="PECTATE LYASE PEL9"/>
    <property type="match status" value="1"/>
</dbReference>
<feature type="domain" description="Pectate disaccharide-lyase-like N-terminal" evidence="12">
    <location>
        <begin position="254"/>
        <end position="322"/>
    </location>
</feature>
<feature type="domain" description="Pectate disaccharide-lyase-like N-terminal" evidence="12">
    <location>
        <begin position="99"/>
        <end position="153"/>
    </location>
</feature>
<keyword evidence="9" id="KW-1133">Transmembrane helix</keyword>
<evidence type="ECO:0000256" key="8">
    <source>
        <dbReference type="ARBA" id="ARBA00038263"/>
    </source>
</evidence>
<dbReference type="InterPro" id="IPR058863">
    <property type="entry name" value="PelX-like_Ig"/>
</dbReference>
<comment type="subcellular location">
    <subcellularLocation>
        <location evidence="2">Secreted</location>
    </subcellularLocation>
</comment>
<dbReference type="InterPro" id="IPR052052">
    <property type="entry name" value="Polysaccharide_Lyase_9"/>
</dbReference>
<dbReference type="OrthoDB" id="8660908at2"/>
<feature type="domain" description="Pectate disaccharide-lyase-like central Ig-like" evidence="13">
    <location>
        <begin position="343"/>
        <end position="415"/>
    </location>
</feature>
<evidence type="ECO:0000256" key="7">
    <source>
        <dbReference type="ARBA" id="ARBA00023239"/>
    </source>
</evidence>
<evidence type="ECO:0000256" key="3">
    <source>
        <dbReference type="ARBA" id="ARBA00022525"/>
    </source>
</evidence>
<keyword evidence="6" id="KW-0106">Calcium</keyword>
<dbReference type="GO" id="GO:0005576">
    <property type="term" value="C:extracellular region"/>
    <property type="evidence" value="ECO:0007669"/>
    <property type="project" value="UniProtKB-SubCell"/>
</dbReference>
<evidence type="ECO:0000256" key="10">
    <source>
        <dbReference type="SAM" id="SignalP"/>
    </source>
</evidence>
<comment type="similarity">
    <text evidence="8">Belongs to the polysaccharide lyase 9 family.</text>
</comment>
<evidence type="ECO:0000259" key="11">
    <source>
        <dbReference type="Pfam" id="PF22842"/>
    </source>
</evidence>
<dbReference type="InterPro" id="IPR011050">
    <property type="entry name" value="Pectin_lyase_fold/virulence"/>
</dbReference>
<dbReference type="InterPro" id="IPR058953">
    <property type="entry name" value="PelX-like_N"/>
</dbReference>
<name>A0A1G9XSJ2_9FIRM</name>
<protein>
    <recommendedName>
        <fullName evidence="16">Pectate disaccharide-lyase</fullName>
    </recommendedName>
</protein>
<keyword evidence="3" id="KW-0964">Secreted</keyword>
<keyword evidence="9" id="KW-0812">Transmembrane</keyword>